<comment type="cofactor">
    <cofactor evidence="15">
        <name>[2Fe-2S] cluster</name>
        <dbReference type="ChEBI" id="CHEBI:190135"/>
    </cofactor>
    <text evidence="15">Binds 1 [2Fe-2S] cluster per subunit. This cluster acts as a Lewis acid cofactor.</text>
</comment>
<proteinExistence type="inferred from homology"/>
<feature type="domain" description="Dihydroxy-acid/6-phosphogluconate dehydratase N-terminal" evidence="16">
    <location>
        <begin position="31"/>
        <end position="352"/>
    </location>
</feature>
<dbReference type="PANTHER" id="PTHR43661:SF3">
    <property type="entry name" value="D-XYLONATE DEHYDRATASE YAGF-RELATED"/>
    <property type="match status" value="1"/>
</dbReference>
<comment type="cofactor">
    <cofactor evidence="1 15">
        <name>Mg(2+)</name>
        <dbReference type="ChEBI" id="CHEBI:18420"/>
    </cofactor>
</comment>
<feature type="modified residue" description="N6-carboxylysine" evidence="15">
    <location>
        <position position="121"/>
    </location>
</feature>
<dbReference type="InterPro" id="IPR056740">
    <property type="entry name" value="ILV_EDD_C"/>
</dbReference>
<evidence type="ECO:0000256" key="8">
    <source>
        <dbReference type="ARBA" id="ARBA00023014"/>
    </source>
</evidence>
<comment type="pathway">
    <text evidence="13 15">Amino-acid biosynthesis; L-isoleucine biosynthesis; L-isoleucine from 2-oxobutanoate: step 3/4.</text>
</comment>
<dbReference type="GO" id="GO:0005829">
    <property type="term" value="C:cytosol"/>
    <property type="evidence" value="ECO:0007669"/>
    <property type="project" value="TreeGrafter"/>
</dbReference>
<dbReference type="PROSITE" id="PS00887">
    <property type="entry name" value="ILVD_EDD_2"/>
    <property type="match status" value="1"/>
</dbReference>
<feature type="binding site" evidence="15">
    <location>
        <position position="120"/>
    </location>
    <ligand>
        <name>Mg(2+)</name>
        <dbReference type="ChEBI" id="CHEBI:18420"/>
    </ligand>
</feature>
<dbReference type="EC" id="4.2.1.9" evidence="14 15"/>
<evidence type="ECO:0000256" key="15">
    <source>
        <dbReference type="HAMAP-Rule" id="MF_00012"/>
    </source>
</evidence>
<evidence type="ECO:0000256" key="6">
    <source>
        <dbReference type="ARBA" id="ARBA00022842"/>
    </source>
</evidence>
<comment type="caution">
    <text evidence="15">Lacks conserved residue(s) required for the propagation of feature annotation.</text>
</comment>
<comment type="catalytic activity">
    <reaction evidence="11">
        <text>(2R)-2,3-dihydroxy-3-methylbutanoate = 3-methyl-2-oxobutanoate + H2O</text>
        <dbReference type="Rhea" id="RHEA:24809"/>
        <dbReference type="ChEBI" id="CHEBI:11851"/>
        <dbReference type="ChEBI" id="CHEBI:15377"/>
        <dbReference type="ChEBI" id="CHEBI:49072"/>
        <dbReference type="EC" id="4.2.1.9"/>
    </reaction>
    <physiologicalReaction direction="left-to-right" evidence="11">
        <dbReference type="Rhea" id="RHEA:24810"/>
    </physiologicalReaction>
</comment>
<evidence type="ECO:0000256" key="11">
    <source>
        <dbReference type="ARBA" id="ARBA00029304"/>
    </source>
</evidence>
<keyword evidence="10 15" id="KW-0100">Branched-chain amino acid biosynthesis</keyword>
<dbReference type="GO" id="GO:0009097">
    <property type="term" value="P:isoleucine biosynthetic process"/>
    <property type="evidence" value="ECO:0007669"/>
    <property type="project" value="UniProtKB-UniRule"/>
</dbReference>
<dbReference type="GO" id="GO:0004160">
    <property type="term" value="F:dihydroxy-acid dehydratase activity"/>
    <property type="evidence" value="ECO:0007669"/>
    <property type="project" value="UniProtKB-UniRule"/>
</dbReference>
<dbReference type="NCBIfam" id="TIGR00110">
    <property type="entry name" value="ilvD"/>
    <property type="match status" value="1"/>
</dbReference>
<dbReference type="UniPathway" id="UPA00047">
    <property type="reaction ID" value="UER00057"/>
</dbReference>
<evidence type="ECO:0000256" key="13">
    <source>
        <dbReference type="ARBA" id="ARBA00029437"/>
    </source>
</evidence>
<evidence type="ECO:0000259" key="17">
    <source>
        <dbReference type="Pfam" id="PF24877"/>
    </source>
</evidence>
<dbReference type="Pfam" id="PF00920">
    <property type="entry name" value="ILVD_EDD_N"/>
    <property type="match status" value="1"/>
</dbReference>
<comment type="subunit">
    <text evidence="15">Homodimer.</text>
</comment>
<evidence type="ECO:0000256" key="3">
    <source>
        <dbReference type="ARBA" id="ARBA00022605"/>
    </source>
</evidence>
<dbReference type="PROSITE" id="PS00886">
    <property type="entry name" value="ILVD_EDD_1"/>
    <property type="match status" value="1"/>
</dbReference>
<keyword evidence="7 15" id="KW-0408">Iron</keyword>
<dbReference type="Gene3D" id="3.50.30.80">
    <property type="entry name" value="IlvD/EDD C-terminal domain-like"/>
    <property type="match status" value="1"/>
</dbReference>
<comment type="function">
    <text evidence="15">Functions in the biosynthesis of branched-chain amino acids. Catalyzes the dehydration of (2R,3R)-2,3-dihydroxy-3-methylpentanoate (2,3-dihydroxy-3-methylvalerate) into 2-oxo-3-methylpentanoate (2-oxo-3-methylvalerate) and of (2R)-2,3-dihydroxy-3-methylbutanoate (2,3-dihydroxyisovalerate) into 2-oxo-3-methylbutanoate (2-oxoisovalerate), the penultimate precursor to L-isoleucine and L-valine, respectively.</text>
</comment>
<feature type="binding site" evidence="15">
    <location>
        <position position="446"/>
    </location>
    <ligand>
        <name>Mg(2+)</name>
        <dbReference type="ChEBI" id="CHEBI:18420"/>
    </ligand>
</feature>
<dbReference type="FunFam" id="3.50.30.80:FF:000001">
    <property type="entry name" value="Dihydroxy-acid dehydratase"/>
    <property type="match status" value="1"/>
</dbReference>
<keyword evidence="3 15" id="KW-0028">Amino-acid biosynthesis</keyword>
<evidence type="ECO:0000256" key="9">
    <source>
        <dbReference type="ARBA" id="ARBA00023239"/>
    </source>
</evidence>
<dbReference type="GO" id="GO:0051537">
    <property type="term" value="F:2 iron, 2 sulfur cluster binding"/>
    <property type="evidence" value="ECO:0007669"/>
    <property type="project" value="UniProtKB-UniRule"/>
</dbReference>
<gene>
    <name evidence="15 18" type="primary">ilvD</name>
    <name evidence="18" type="ORF">CRECT_2403</name>
</gene>
<comment type="catalytic activity">
    <reaction evidence="15">
        <text>(2R,3R)-2,3-dihydroxy-3-methylpentanoate = (S)-3-methyl-2-oxopentanoate + H2O</text>
        <dbReference type="Rhea" id="RHEA:27694"/>
        <dbReference type="ChEBI" id="CHEBI:15377"/>
        <dbReference type="ChEBI" id="CHEBI:35146"/>
        <dbReference type="ChEBI" id="CHEBI:49258"/>
        <dbReference type="EC" id="4.2.1.9"/>
    </reaction>
</comment>
<keyword evidence="5 15" id="KW-0479">Metal-binding</keyword>
<dbReference type="InterPro" id="IPR004404">
    <property type="entry name" value="DihydroxyA_deHydtase"/>
</dbReference>
<accession>A0A6G5QQJ3</accession>
<evidence type="ECO:0000256" key="2">
    <source>
        <dbReference type="ARBA" id="ARBA00006486"/>
    </source>
</evidence>
<keyword evidence="9 15" id="KW-0456">Lyase</keyword>
<dbReference type="Pfam" id="PF24877">
    <property type="entry name" value="ILV_EDD_C"/>
    <property type="match status" value="1"/>
</dbReference>
<dbReference type="RefSeq" id="WP_002943335.1">
    <property type="nucleotide sequence ID" value="NZ_CP012543.1"/>
</dbReference>
<keyword evidence="6 15" id="KW-0460">Magnesium</keyword>
<evidence type="ECO:0000256" key="10">
    <source>
        <dbReference type="ARBA" id="ARBA00023304"/>
    </source>
</evidence>
<protein>
    <recommendedName>
        <fullName evidence="14 15">Dihydroxy-acid dehydratase</fullName>
        <shortName evidence="15">DAD</shortName>
        <ecNumber evidence="14 15">4.2.1.9</ecNumber>
    </recommendedName>
</protein>
<dbReference type="AlphaFoldDB" id="A0A6G5QQJ3"/>
<dbReference type="GO" id="GO:0009099">
    <property type="term" value="P:L-valine biosynthetic process"/>
    <property type="evidence" value="ECO:0007669"/>
    <property type="project" value="UniProtKB-UniRule"/>
</dbReference>
<keyword evidence="4 15" id="KW-0001">2Fe-2S</keyword>
<feature type="domain" description="Dihydroxy-acid/6-phosphogluconate dehydratase C-terminal" evidence="17">
    <location>
        <begin position="364"/>
        <end position="553"/>
    </location>
</feature>
<evidence type="ECO:0000256" key="5">
    <source>
        <dbReference type="ARBA" id="ARBA00022723"/>
    </source>
</evidence>
<dbReference type="InterPro" id="IPR042096">
    <property type="entry name" value="Dihydro-acid_dehy_C"/>
</dbReference>
<dbReference type="PANTHER" id="PTHR43661">
    <property type="entry name" value="D-XYLONATE DEHYDRATASE"/>
    <property type="match status" value="1"/>
</dbReference>
<evidence type="ECO:0000256" key="12">
    <source>
        <dbReference type="ARBA" id="ARBA00029436"/>
    </source>
</evidence>
<evidence type="ECO:0000313" key="19">
    <source>
        <dbReference type="Proteomes" id="UP000502377"/>
    </source>
</evidence>
<comment type="pathway">
    <text evidence="12 15">Amino-acid biosynthesis; L-valine biosynthesis; L-valine from pyruvate: step 3/4.</text>
</comment>
<evidence type="ECO:0000256" key="14">
    <source>
        <dbReference type="ARBA" id="ARBA00029490"/>
    </source>
</evidence>
<dbReference type="SUPFAM" id="SSF143975">
    <property type="entry name" value="IlvD/EDD N-terminal domain-like"/>
    <property type="match status" value="1"/>
</dbReference>
<sequence>MRSDIIKKGYTRAPHRSLLRATGLKDEDFEKPFIGVANSFIEIIPGHFFLNKYSEILKDEIRKNGCVPFEFNCIGVDDGIAMGHAGMLYSLPSRELIANSVETVMNAHALDALVCMPNCDKIVPGMVMGALRVNVPTVFVSGGPMKKGYTKKGEPIDLATAFEAVGKFETKEISAEKLKEIECAACPSGGSCSGMFTANSMNTLCEAMGIALKGNGTVPALTPEREELIREAGRRICQIALDEKYKIRNIVNEKSIQNALVVDMAMGGSSNTVLHILAIAREAGVNLQIAGLNEISRKIAHIAKISPSLPNVHMEDIDRAGGLSAVINEISRRDNGLLGLDALTVTGESLGERVGASAIKDESVIRKVENAYSQVGGLAVLFGNLAEQGCVIKTAGIIGERKFSGKAVCFNSQDEAIEGISSGKVNKGDVVVIRYEGPRGGPGMQEMLSPTSLIMGRGLGADVALITDGRFSGATRGLSVGHVSPEAAEGGMIGLLRDGDMIDIDVDTYAINVRLSEAEITERKAKFKPLEKPLPYRWLRMYRKLVTNASNGAILEV</sequence>
<feature type="binding site" evidence="15">
    <location>
        <position position="78"/>
    </location>
    <ligand>
        <name>Mg(2+)</name>
        <dbReference type="ChEBI" id="CHEBI:18420"/>
    </ligand>
</feature>
<dbReference type="KEGG" id="crx:CRECT_2403"/>
<dbReference type="HAMAP" id="MF_00012">
    <property type="entry name" value="IlvD"/>
    <property type="match status" value="1"/>
</dbReference>
<organism evidence="18 19">
    <name type="scientific">Campylobacter rectus</name>
    <name type="common">Wolinella recta</name>
    <dbReference type="NCBI Taxonomy" id="203"/>
    <lineage>
        <taxon>Bacteria</taxon>
        <taxon>Pseudomonadati</taxon>
        <taxon>Campylobacterota</taxon>
        <taxon>Epsilonproteobacteria</taxon>
        <taxon>Campylobacterales</taxon>
        <taxon>Campylobacteraceae</taxon>
        <taxon>Campylobacter</taxon>
    </lineage>
</organism>
<dbReference type="InterPro" id="IPR020558">
    <property type="entry name" value="DiOHA_6PGluconate_deHydtase_CS"/>
</dbReference>
<reference evidence="18 19" key="1">
    <citation type="submission" date="2016-07" db="EMBL/GenBank/DDBJ databases">
        <title>Comparative genomics of the Campylobacter concisus group.</title>
        <authorList>
            <person name="Miller W.G."/>
            <person name="Yee E."/>
            <person name="Chapman M.H."/>
            <person name="Huynh S."/>
            <person name="Bono J.L."/>
            <person name="On S.L.W."/>
            <person name="StLeger J."/>
            <person name="Foster G."/>
            <person name="Parker C.T."/>
        </authorList>
    </citation>
    <scope>NUCLEOTIDE SEQUENCE [LARGE SCALE GENOMIC DNA]</scope>
    <source>
        <strain evidence="18 19">ATCC 33238</strain>
    </source>
</reference>
<keyword evidence="8 15" id="KW-0411">Iron-sulfur</keyword>
<feature type="binding site" description="via carbamate group" evidence="15">
    <location>
        <position position="121"/>
    </location>
    <ligand>
        <name>Mg(2+)</name>
        <dbReference type="ChEBI" id="CHEBI:18420"/>
    </ligand>
</feature>
<dbReference type="NCBIfam" id="NF002068">
    <property type="entry name" value="PRK00911.1"/>
    <property type="match status" value="1"/>
</dbReference>
<evidence type="ECO:0000256" key="4">
    <source>
        <dbReference type="ARBA" id="ARBA00022714"/>
    </source>
</evidence>
<dbReference type="UniPathway" id="UPA00049">
    <property type="reaction ID" value="UER00061"/>
</dbReference>
<dbReference type="SUPFAM" id="SSF52016">
    <property type="entry name" value="LeuD/IlvD-like"/>
    <property type="match status" value="1"/>
</dbReference>
<evidence type="ECO:0000313" key="18">
    <source>
        <dbReference type="EMBL" id="QCD47985.1"/>
    </source>
</evidence>
<feature type="active site" description="Proton acceptor" evidence="15">
    <location>
        <position position="472"/>
    </location>
</feature>
<name>A0A6G5QQJ3_CAMRE</name>
<evidence type="ECO:0000256" key="1">
    <source>
        <dbReference type="ARBA" id="ARBA00001946"/>
    </source>
</evidence>
<dbReference type="InterPro" id="IPR000581">
    <property type="entry name" value="ILV_EDD_N"/>
</dbReference>
<comment type="similarity">
    <text evidence="2 15">Belongs to the IlvD/Edd family.</text>
</comment>
<evidence type="ECO:0000259" key="16">
    <source>
        <dbReference type="Pfam" id="PF00920"/>
    </source>
</evidence>
<dbReference type="InterPro" id="IPR037237">
    <property type="entry name" value="IlvD/EDD_N"/>
</dbReference>
<evidence type="ECO:0000256" key="7">
    <source>
        <dbReference type="ARBA" id="ARBA00023004"/>
    </source>
</evidence>
<dbReference type="EMBL" id="CP012543">
    <property type="protein sequence ID" value="QCD47985.1"/>
    <property type="molecule type" value="Genomic_DNA"/>
</dbReference>
<dbReference type="GO" id="GO:0000287">
    <property type="term" value="F:magnesium ion binding"/>
    <property type="evidence" value="ECO:0007669"/>
    <property type="project" value="UniProtKB-UniRule"/>
</dbReference>
<dbReference type="Proteomes" id="UP000502377">
    <property type="component" value="Chromosome"/>
</dbReference>